<feature type="compositionally biased region" description="Low complexity" evidence="1">
    <location>
        <begin position="273"/>
        <end position="287"/>
    </location>
</feature>
<name>A0A4Z0BZ26_9BURK</name>
<organism evidence="2 3">
    <name type="scientific">Ramlibacter rhizophilus</name>
    <dbReference type="NCBI Taxonomy" id="1781167"/>
    <lineage>
        <taxon>Bacteria</taxon>
        <taxon>Pseudomonadati</taxon>
        <taxon>Pseudomonadota</taxon>
        <taxon>Betaproteobacteria</taxon>
        <taxon>Burkholderiales</taxon>
        <taxon>Comamonadaceae</taxon>
        <taxon>Ramlibacter</taxon>
    </lineage>
</organism>
<dbReference type="Proteomes" id="UP000297564">
    <property type="component" value="Unassembled WGS sequence"/>
</dbReference>
<gene>
    <name evidence="2" type="ORF">EZ242_00190</name>
</gene>
<protein>
    <submittedName>
        <fullName evidence="2">Uncharacterized protein</fullName>
    </submittedName>
</protein>
<feature type="region of interest" description="Disordered" evidence="1">
    <location>
        <begin position="47"/>
        <end position="80"/>
    </location>
</feature>
<proteinExistence type="predicted"/>
<reference evidence="2 3" key="1">
    <citation type="submission" date="2019-03" db="EMBL/GenBank/DDBJ databases">
        <title>Ramlibacter rhizophilus CCTCC AB2015357, whole genome shotgun sequence.</title>
        <authorList>
            <person name="Zhang X."/>
            <person name="Feng G."/>
            <person name="Zhu H."/>
        </authorList>
    </citation>
    <scope>NUCLEOTIDE SEQUENCE [LARGE SCALE GENOMIC DNA]</scope>
    <source>
        <strain evidence="2 3">CCTCC AB2015357</strain>
    </source>
</reference>
<feature type="compositionally biased region" description="Basic and acidic residues" evidence="1">
    <location>
        <begin position="263"/>
        <end position="272"/>
    </location>
</feature>
<evidence type="ECO:0000313" key="3">
    <source>
        <dbReference type="Proteomes" id="UP000297564"/>
    </source>
</evidence>
<dbReference type="AlphaFoldDB" id="A0A4Z0BZ26"/>
<feature type="region of interest" description="Disordered" evidence="1">
    <location>
        <begin position="1"/>
        <end position="33"/>
    </location>
</feature>
<evidence type="ECO:0000313" key="2">
    <source>
        <dbReference type="EMBL" id="TFZ04221.1"/>
    </source>
</evidence>
<sequence length="287" mass="29131">MADPVASFAGGPEASYSPGEAVAIRTDPTEPGDVVVEVDGIRVEVLHSATPGTPGDSGAANTGGEPDASTGSTGETGGNTGELIVVLPADLTPGTHALTLTIRGKTITLQLEVGNPSTGGSSARDLVASLIEQAVAQLQAHLAQNPGDTAAAALLAQLTSAAQTLEQMTDAEVEALYQQLMANALPPSDLPGSCVAAKSNFEARMKAMLRSARLAAWLAQRHAENGAKGSNLPVLLAQARMEEATRRVLAYAAAASSLCGEDSLTREAERGSRANGRSNRAAAGGTR</sequence>
<dbReference type="RefSeq" id="WP_135283103.1">
    <property type="nucleotide sequence ID" value="NZ_SMLL01000001.1"/>
</dbReference>
<accession>A0A4Z0BZ26</accession>
<feature type="region of interest" description="Disordered" evidence="1">
    <location>
        <begin position="263"/>
        <end position="287"/>
    </location>
</feature>
<evidence type="ECO:0000256" key="1">
    <source>
        <dbReference type="SAM" id="MobiDB-lite"/>
    </source>
</evidence>
<keyword evidence="3" id="KW-1185">Reference proteome</keyword>
<dbReference type="EMBL" id="SMLL01000001">
    <property type="protein sequence ID" value="TFZ04221.1"/>
    <property type="molecule type" value="Genomic_DNA"/>
</dbReference>
<comment type="caution">
    <text evidence="2">The sequence shown here is derived from an EMBL/GenBank/DDBJ whole genome shotgun (WGS) entry which is preliminary data.</text>
</comment>